<evidence type="ECO:0000259" key="1">
    <source>
        <dbReference type="Pfam" id="PF22802"/>
    </source>
</evidence>
<dbReference type="RefSeq" id="WP_007578902.1">
    <property type="nucleotide sequence ID" value="NZ_AGUD01000306.1"/>
</dbReference>
<feature type="domain" description="RsiG-like" evidence="1">
    <location>
        <begin position="3"/>
        <end position="75"/>
    </location>
</feature>
<name>H0EBF0_9ACTN</name>
<dbReference type="Proteomes" id="UP000005143">
    <property type="component" value="Unassembled WGS sequence"/>
</dbReference>
<accession>H0EBF0</accession>
<dbReference type="InterPro" id="IPR055209">
    <property type="entry name" value="RsiG-like_dom"/>
</dbReference>
<dbReference type="Pfam" id="PF22802">
    <property type="entry name" value="RsiG"/>
    <property type="match status" value="1"/>
</dbReference>
<dbReference type="EMBL" id="AGUD01000306">
    <property type="protein sequence ID" value="EHN09026.1"/>
    <property type="molecule type" value="Genomic_DNA"/>
</dbReference>
<protein>
    <recommendedName>
        <fullName evidence="1">RsiG-like domain-containing protein</fullName>
    </recommendedName>
</protein>
<reference evidence="2 3" key="1">
    <citation type="journal article" date="2013" name="Biodegradation">
        <title>Quantitative proteomic analysis of ibuprofen-degrading Patulibacter sp. strain I11.</title>
        <authorList>
            <person name="Almeida B."/>
            <person name="Kjeldal H."/>
            <person name="Lolas I."/>
            <person name="Knudsen A.D."/>
            <person name="Carvalho G."/>
            <person name="Nielsen K.L."/>
            <person name="Barreto Crespo M.T."/>
            <person name="Stensballe A."/>
            <person name="Nielsen J.L."/>
        </authorList>
    </citation>
    <scope>NUCLEOTIDE SEQUENCE [LARGE SCALE GENOMIC DNA]</scope>
    <source>
        <strain evidence="2 3">I11</strain>
    </source>
</reference>
<dbReference type="OrthoDB" id="5182641at2"/>
<evidence type="ECO:0000313" key="2">
    <source>
        <dbReference type="EMBL" id="EHN09026.1"/>
    </source>
</evidence>
<dbReference type="AlphaFoldDB" id="H0EBF0"/>
<sequence>MEDTFPDLGSLSDEELKAMIDRLTTEETEVSYRRRILHGQIDILRAELVSRLRRKHEDGEAVIGGSDVDRLTEILAGRAAGLRPAEQVEDGEGSATS</sequence>
<organism evidence="2 3">
    <name type="scientific">Patulibacter medicamentivorans</name>
    <dbReference type="NCBI Taxonomy" id="1097667"/>
    <lineage>
        <taxon>Bacteria</taxon>
        <taxon>Bacillati</taxon>
        <taxon>Actinomycetota</taxon>
        <taxon>Thermoleophilia</taxon>
        <taxon>Solirubrobacterales</taxon>
        <taxon>Patulibacteraceae</taxon>
        <taxon>Patulibacter</taxon>
    </lineage>
</organism>
<comment type="caution">
    <text evidence="2">The sequence shown here is derived from an EMBL/GenBank/DDBJ whole genome shotgun (WGS) entry which is preliminary data.</text>
</comment>
<proteinExistence type="predicted"/>
<evidence type="ECO:0000313" key="3">
    <source>
        <dbReference type="Proteomes" id="UP000005143"/>
    </source>
</evidence>
<keyword evidence="3" id="KW-1185">Reference proteome</keyword>
<gene>
    <name evidence="2" type="ORF">PAI11_41790</name>
</gene>